<feature type="compositionally biased region" description="Basic and acidic residues" evidence="5">
    <location>
        <begin position="1601"/>
        <end position="1643"/>
    </location>
</feature>
<feature type="compositionally biased region" description="Basic and acidic residues" evidence="5">
    <location>
        <begin position="1479"/>
        <end position="1489"/>
    </location>
</feature>
<evidence type="ECO:0000256" key="4">
    <source>
        <dbReference type="ARBA" id="ARBA00023242"/>
    </source>
</evidence>
<protein>
    <recommendedName>
        <fullName evidence="3">THO complex subunit 2</fullName>
    </recommendedName>
</protein>
<dbReference type="GO" id="GO:0006406">
    <property type="term" value="P:mRNA export from nucleus"/>
    <property type="evidence" value="ECO:0007669"/>
    <property type="project" value="InterPro"/>
</dbReference>
<evidence type="ECO:0000256" key="1">
    <source>
        <dbReference type="ARBA" id="ARBA00004123"/>
    </source>
</evidence>
<accession>A0A292PPF4</accession>
<dbReference type="InterPro" id="IPR021418">
    <property type="entry name" value="THO_THOC2_C"/>
</dbReference>
<feature type="compositionally biased region" description="Basic and acidic residues" evidence="5">
    <location>
        <begin position="1577"/>
        <end position="1592"/>
    </location>
</feature>
<dbReference type="PANTHER" id="PTHR21597">
    <property type="entry name" value="THO2 PROTEIN"/>
    <property type="match status" value="1"/>
</dbReference>
<dbReference type="PANTHER" id="PTHR21597:SF0">
    <property type="entry name" value="THO COMPLEX SUBUNIT 2"/>
    <property type="match status" value="1"/>
</dbReference>
<feature type="compositionally biased region" description="Polar residues" evidence="5">
    <location>
        <begin position="1845"/>
        <end position="1869"/>
    </location>
</feature>
<evidence type="ECO:0000256" key="2">
    <source>
        <dbReference type="ARBA" id="ARBA00007857"/>
    </source>
</evidence>
<evidence type="ECO:0000313" key="10">
    <source>
        <dbReference type="Proteomes" id="UP001412239"/>
    </source>
</evidence>
<name>A0A292PPF4_9PEZI</name>
<dbReference type="InterPro" id="IPR032302">
    <property type="entry name" value="THOC2_N"/>
</dbReference>
<gene>
    <name evidence="9" type="ORF">GSTUAT00006528001</name>
</gene>
<evidence type="ECO:0000256" key="3">
    <source>
        <dbReference type="ARBA" id="ARBA00019596"/>
    </source>
</evidence>
<feature type="compositionally biased region" description="Polar residues" evidence="5">
    <location>
        <begin position="1539"/>
        <end position="1552"/>
    </location>
</feature>
<feature type="compositionally biased region" description="Pro residues" evidence="5">
    <location>
        <begin position="1927"/>
        <end position="1943"/>
    </location>
</feature>
<feature type="domain" description="THO complex subunitTHOC2 N-terminal" evidence="7">
    <location>
        <begin position="790"/>
        <end position="864"/>
    </location>
</feature>
<feature type="domain" description="THO complex subunit 2 N-terminal" evidence="8">
    <location>
        <begin position="120"/>
        <end position="785"/>
    </location>
</feature>
<dbReference type="InterPro" id="IPR040007">
    <property type="entry name" value="Tho2"/>
</dbReference>
<evidence type="ECO:0000313" key="9">
    <source>
        <dbReference type="EMBL" id="CUS09406.1"/>
    </source>
</evidence>
<feature type="compositionally biased region" description="Pro residues" evidence="5">
    <location>
        <begin position="1421"/>
        <end position="1433"/>
    </location>
</feature>
<feature type="compositionally biased region" description="Pro residues" evidence="5">
    <location>
        <begin position="1994"/>
        <end position="2010"/>
    </location>
</feature>
<feature type="compositionally biased region" description="Low complexity" evidence="5">
    <location>
        <begin position="1944"/>
        <end position="1959"/>
    </location>
</feature>
<dbReference type="Proteomes" id="UP001412239">
    <property type="component" value="Unassembled WGS sequence"/>
</dbReference>
<keyword evidence="4" id="KW-0539">Nucleus</keyword>
<feature type="compositionally biased region" description="Basic and acidic residues" evidence="5">
    <location>
        <begin position="1761"/>
        <end position="1784"/>
    </location>
</feature>
<feature type="compositionally biased region" description="Basic and acidic residues" evidence="5">
    <location>
        <begin position="1651"/>
        <end position="1669"/>
    </location>
</feature>
<feature type="compositionally biased region" description="Polar residues" evidence="5">
    <location>
        <begin position="17"/>
        <end position="30"/>
    </location>
</feature>
<comment type="subcellular location">
    <subcellularLocation>
        <location evidence="1">Nucleus</location>
    </subcellularLocation>
</comment>
<reference evidence="9" key="1">
    <citation type="submission" date="2015-10" db="EMBL/GenBank/DDBJ databases">
        <authorList>
            <person name="Regsiter A."/>
            <person name="william w."/>
        </authorList>
    </citation>
    <scope>NUCLEOTIDE SEQUENCE</scope>
    <source>
        <strain evidence="9">Montdore</strain>
    </source>
</reference>
<feature type="compositionally biased region" description="Polar residues" evidence="5">
    <location>
        <begin position="1451"/>
        <end position="1466"/>
    </location>
</feature>
<feature type="compositionally biased region" description="Basic and acidic residues" evidence="5">
    <location>
        <begin position="516"/>
        <end position="534"/>
    </location>
</feature>
<feature type="compositionally biased region" description="Polar residues" evidence="5">
    <location>
        <begin position="1737"/>
        <end position="1746"/>
    </location>
</feature>
<feature type="compositionally biased region" description="Low complexity" evidence="5">
    <location>
        <begin position="1968"/>
        <end position="1978"/>
    </location>
</feature>
<evidence type="ECO:0000256" key="5">
    <source>
        <dbReference type="SAM" id="MobiDB-lite"/>
    </source>
</evidence>
<dbReference type="EMBL" id="LN891083">
    <property type="protein sequence ID" value="CUS09406.1"/>
    <property type="molecule type" value="Genomic_DNA"/>
</dbReference>
<proteinExistence type="inferred from homology"/>
<feature type="compositionally biased region" description="Basic and acidic residues" evidence="5">
    <location>
        <begin position="1693"/>
        <end position="1736"/>
    </location>
</feature>
<feature type="domain" description="THO complex subunitTHOC2 C-terminal" evidence="6">
    <location>
        <begin position="1107"/>
        <end position="1388"/>
    </location>
</feature>
<feature type="compositionally biased region" description="Low complexity" evidence="5">
    <location>
        <begin position="57"/>
        <end position="82"/>
    </location>
</feature>
<organism evidence="9 10">
    <name type="scientific">Tuber aestivum</name>
    <name type="common">summer truffle</name>
    <dbReference type="NCBI Taxonomy" id="59557"/>
    <lineage>
        <taxon>Eukaryota</taxon>
        <taxon>Fungi</taxon>
        <taxon>Dikarya</taxon>
        <taxon>Ascomycota</taxon>
        <taxon>Pezizomycotina</taxon>
        <taxon>Pezizomycetes</taxon>
        <taxon>Pezizales</taxon>
        <taxon>Tuberaceae</taxon>
        <taxon>Tuber</taxon>
    </lineage>
</organism>
<evidence type="ECO:0000259" key="7">
    <source>
        <dbReference type="Pfam" id="PF11732"/>
    </source>
</evidence>
<dbReference type="GO" id="GO:0000445">
    <property type="term" value="C:THO complex part of transcription export complex"/>
    <property type="evidence" value="ECO:0007669"/>
    <property type="project" value="TreeGrafter"/>
</dbReference>
<feature type="region of interest" description="Disordered" evidence="5">
    <location>
        <begin position="1"/>
        <end position="107"/>
    </location>
</feature>
<dbReference type="Pfam" id="PF11732">
    <property type="entry name" value="Thoc2"/>
    <property type="match status" value="1"/>
</dbReference>
<feature type="compositionally biased region" description="Basic and acidic residues" evidence="5">
    <location>
        <begin position="2140"/>
        <end position="2236"/>
    </location>
</feature>
<evidence type="ECO:0000259" key="8">
    <source>
        <dbReference type="Pfam" id="PF16134"/>
    </source>
</evidence>
<keyword evidence="10" id="KW-1185">Reference proteome</keyword>
<dbReference type="Pfam" id="PF11262">
    <property type="entry name" value="Tho2"/>
    <property type="match status" value="1"/>
</dbReference>
<feature type="region of interest" description="Disordered" evidence="5">
    <location>
        <begin position="496"/>
        <end position="534"/>
    </location>
</feature>
<feature type="region of interest" description="Disordered" evidence="5">
    <location>
        <begin position="1412"/>
        <end position="2303"/>
    </location>
</feature>
<dbReference type="GO" id="GO:0003729">
    <property type="term" value="F:mRNA binding"/>
    <property type="evidence" value="ECO:0007669"/>
    <property type="project" value="TreeGrafter"/>
</dbReference>
<dbReference type="InterPro" id="IPR021726">
    <property type="entry name" value="THO_THOC2_N"/>
</dbReference>
<feature type="compositionally biased region" description="Basic and acidic residues" evidence="5">
    <location>
        <begin position="2114"/>
        <end position="2132"/>
    </location>
</feature>
<evidence type="ECO:0000259" key="6">
    <source>
        <dbReference type="Pfam" id="PF11262"/>
    </source>
</evidence>
<feature type="compositionally biased region" description="Polar residues" evidence="5">
    <location>
        <begin position="2070"/>
        <end position="2079"/>
    </location>
</feature>
<feature type="compositionally biased region" description="Basic and acidic residues" evidence="5">
    <location>
        <begin position="2250"/>
        <end position="2288"/>
    </location>
</feature>
<dbReference type="Pfam" id="PF16134">
    <property type="entry name" value="THOC2_N"/>
    <property type="match status" value="1"/>
</dbReference>
<sequence length="2303" mass="258171">MPENRHNGRDRKRKHPSSPNNTVPRTSPYTPNRPADNYTPRNSGGGVGNRSGRRGRQSSTSQQPQQSQQQQPQQPLTLQQPPHNRRRPEDTVMTADESVMASTPTDPGTPGDFYYWEFFSDVNLRAWQSEGAARVQDALGRSIVSEDVDEVCIILQELVRATLEGRISIQDSYKFVTDIINFFPKDPDSGIDIQYLFLSTVASYEDLNTTIPHNLTKLLEALSPSPIPTELFALHLEPSALSALGLVTSQFPKKAIKVTTSLIYKQRKHNLLREESEGYSKLITEFFTASYSQFPLEVVGRTGERVKGLVGAFELDPARVLDVLLDTAASTVVSNARFFVRLLRESAWWPKHLPSSSEDEFSNTGKGREELKAEKERKKLIMDAEFFEALKKDGIVKFFEYREGSRGAGGNKVAAQLLGFKFRYYQSDDALDNLPENLVVLSALLIKIGFVDLADLYPHLSPSGDGEMMELRAAWLKKMTDELKVVKPNALAMAGSLHDDTLPNPPRAKLSAPAPVEEKKPEEPKPREPEKRENWNQKVALLKHLLALGALPEAMFILGKYPFLTGLEKDIADALSRVLVRAIEAVYAPLRPRCADMGIAKVATPLPGGVVEMKTPLKRKQMVTFTVSNLNLRGIDIDYRFFWEDWKDGVPTCRDATDVVILMESLGKLFGLRIGRDPMLMSMVCRIGRSVLENPDCTQEDRSRWINLSRSIIVPAVSFTEGNQGIVNEVWGMVSCFPTETRYSIYGEWISREKMRIPDLKLKISKTEKETKDLLKRLSLITIKPISLGLAKVAVSSPVTVMQVLLSQVETYDNLIECVVGGAKYFTPLAFDVIGFCVLFSMSTAGKQSVQADGMLTSRWLKSLGQFCGQIYTRYYRQMDPAPVLEYIARQLKQNTWSGLGVLQEIIQSMTGIDPDINLTDSQHRGLAGGPYIRSLILGQFRDSKAEDSPRTMKALTDTLMRSGLAIQLLILIAQARQNCLYQNPGTVPLKVLGNLFDQIHVVFGQYSELLQTALPAEKYEGMVPSVGRLCRDFGLKPDIAWWIARGAINTKIQRIQSPDGREDIDMGGTQDEDTAIAPEKTPWNPVLKNIMDELRPVLPVSEWPGSLAFYVAFWHLSLYDIYVPMTTYKNASASIQDEIAALPDKRSPRSYELLGSTTKLSEEVKTHICHNGLVKKRLQLEKDHWFNEFTDPREVTNAIVQYCLMPRIVLSPNDAIFCSKLIKELHKLVPPKFHTVGIFDAIFGKHMGKTIFTCTQQEAENLGKFLKEVLSDLHAWHADKAHYEREAHNNGKNLNGFAFRGAPMDWEDFRKLLYKWHKTIHSAIKNCLCSKEYMHIRNTVIVLKHIYNFFPSVDWIGRTVLEKVEELGKHEKREDLKIASATLLGLLKHREKDWVLVAAFQKGSLTEALTPVVSGSKQPSPVPTSTPTPTQQPPIDANASAQPNAAPSATVTNGPPALTTNNTLPSKPDAEKEDGEIDDSKGSKEIKRAPNLPQRPAVPPPPLRRQPSRDPPRLQQSQQPNEPSRAGTPRRDEPLNPRPNQDMSRNLNQVNRGPPPQPNRPLPQHQLPDRPPVQQPHDRARDMRDSPRSIEVRGTAGRPITERLPDRPSDRLGDRRPLSPRREGRDQHRRDNDRGRVREDNFQRPALPIRNDDRVPRTGERKDPDIRMEPLPNRSTQPPQPVRTDSRSQSSDVDRRRPDRTDDRSRRHDRPDLQAHQMEIDRPDPDRRVLDRRASDQNLPRQQAPQEDAHSQRPPAAPRADVERERERRNRQEGPSTPKERDLLTGAPPRGPSGSSLSDFREPRHAPPVTHQDPNHGRLNPPDVIPKGPRDRSAPMGPRGNMNRVASSPALTATSGTQRAPQNNQPGVQTPLPSPGLENKPPPAVALVDNKIETQKPADNTGVSTNGSDTAGIHPDRLRNVVQNPQPLPPLLPPQPPQPQPQSPVTQSQPPQQSSSVHPSRRQAIQGASTTSTSAATPGPPSGPRANPIPGVVSPPAPSPTTSNPPPPAKQGSPPTGPSRGDRGDDAHHQRRRMMTMQNIIGQASGGGKGRPSRRVGGTSGTPGRDNGRNTLPITTSDTTRRGGNGNGSQGDSTRRGSGPEPGRPTSVSGGSAEDRDRERDRDRPASDHGSRSGRHGRDRGDRERERDRDRDRDRERERDRVPRDGDRERERERERQADRDRDRERVGMDRDRGLDRDRGQQERDRDREARDPRERDRHLAERERERDRDRESRRGSGLAAVIGGSSGGRDRDRDRDRDKERERRDGRDRERKHGRENDNGRKDESKRRRRGEQGGGGGGGW</sequence>
<dbReference type="GO" id="GO:0006397">
    <property type="term" value="P:mRNA processing"/>
    <property type="evidence" value="ECO:0007669"/>
    <property type="project" value="InterPro"/>
</dbReference>
<feature type="compositionally biased region" description="Low complexity" evidence="5">
    <location>
        <begin position="1434"/>
        <end position="1450"/>
    </location>
</feature>
<feature type="compositionally biased region" description="Polar residues" evidence="5">
    <location>
        <begin position="1898"/>
        <end position="1910"/>
    </location>
</feature>
<comment type="similarity">
    <text evidence="2">Belongs to the THOC2 family.</text>
</comment>